<accession>A0A8K0GZP6</accession>
<dbReference type="PANTHER" id="PTHR22966">
    <property type="entry name" value="2-AMINOETHANETHIOL DIOXYGENASE"/>
    <property type="match status" value="1"/>
</dbReference>
<dbReference type="AlphaFoldDB" id="A0A8K0GZP6"/>
<dbReference type="CDD" id="cd20289">
    <property type="entry name" value="cupin_ADO"/>
    <property type="match status" value="1"/>
</dbReference>
<evidence type="ECO:0000256" key="7">
    <source>
        <dbReference type="ARBA" id="ARBA00024284"/>
    </source>
</evidence>
<evidence type="ECO:0000313" key="9">
    <source>
        <dbReference type="Proteomes" id="UP000796880"/>
    </source>
</evidence>
<evidence type="ECO:0000256" key="6">
    <source>
        <dbReference type="ARBA" id="ARBA00023004"/>
    </source>
</evidence>
<dbReference type="EC" id="1.13.11.20" evidence="3"/>
<name>A0A8K0GZP6_9ROSA</name>
<comment type="similarity">
    <text evidence="2">Belongs to the cysteine dioxygenase family.</text>
</comment>
<evidence type="ECO:0000256" key="2">
    <source>
        <dbReference type="ARBA" id="ARBA00006622"/>
    </source>
</evidence>
<dbReference type="Proteomes" id="UP000796880">
    <property type="component" value="Unassembled WGS sequence"/>
</dbReference>
<dbReference type="SUPFAM" id="SSF51182">
    <property type="entry name" value="RmlC-like cupins"/>
    <property type="match status" value="1"/>
</dbReference>
<keyword evidence="9" id="KW-1185">Reference proteome</keyword>
<proteinExistence type="inferred from homology"/>
<comment type="caution">
    <text evidence="8">The sequence shown here is derived from an EMBL/GenBank/DDBJ whole genome shotgun (WGS) entry which is preliminary data.</text>
</comment>
<protein>
    <recommendedName>
        <fullName evidence="3">cysteine dioxygenase</fullName>
        <ecNumber evidence="3">1.13.11.20</ecNumber>
    </recommendedName>
</protein>
<reference evidence="8" key="1">
    <citation type="submission" date="2020-03" db="EMBL/GenBank/DDBJ databases">
        <title>A high-quality chromosome-level genome assembly of a woody plant with both climbing and erect habits, Rhamnella rubrinervis.</title>
        <authorList>
            <person name="Lu Z."/>
            <person name="Yang Y."/>
            <person name="Zhu X."/>
            <person name="Sun Y."/>
        </authorList>
    </citation>
    <scope>NUCLEOTIDE SEQUENCE</scope>
    <source>
        <strain evidence="8">BYM</strain>
        <tissue evidence="8">Leaf</tissue>
    </source>
</reference>
<evidence type="ECO:0000313" key="8">
    <source>
        <dbReference type="EMBL" id="KAF3442990.1"/>
    </source>
</evidence>
<dbReference type="Pfam" id="PF07847">
    <property type="entry name" value="PCO_ADO"/>
    <property type="match status" value="1"/>
</dbReference>
<evidence type="ECO:0000256" key="5">
    <source>
        <dbReference type="ARBA" id="ARBA00023002"/>
    </source>
</evidence>
<gene>
    <name evidence="8" type="ORF">FNV43_RR16908</name>
</gene>
<dbReference type="GO" id="GO:0017172">
    <property type="term" value="F:cysteine dioxygenase activity"/>
    <property type="evidence" value="ECO:0007669"/>
    <property type="project" value="UniProtKB-EC"/>
</dbReference>
<keyword evidence="5" id="KW-0560">Oxidoreductase</keyword>
<organism evidence="8 9">
    <name type="scientific">Rhamnella rubrinervis</name>
    <dbReference type="NCBI Taxonomy" id="2594499"/>
    <lineage>
        <taxon>Eukaryota</taxon>
        <taxon>Viridiplantae</taxon>
        <taxon>Streptophyta</taxon>
        <taxon>Embryophyta</taxon>
        <taxon>Tracheophyta</taxon>
        <taxon>Spermatophyta</taxon>
        <taxon>Magnoliopsida</taxon>
        <taxon>eudicotyledons</taxon>
        <taxon>Gunneridae</taxon>
        <taxon>Pentapetalae</taxon>
        <taxon>rosids</taxon>
        <taxon>fabids</taxon>
        <taxon>Rosales</taxon>
        <taxon>Rhamnaceae</taxon>
        <taxon>rhamnoid group</taxon>
        <taxon>Rhamneae</taxon>
        <taxon>Rhamnella</taxon>
    </lineage>
</organism>
<dbReference type="OrthoDB" id="271433at2759"/>
<dbReference type="GO" id="GO:0046872">
    <property type="term" value="F:metal ion binding"/>
    <property type="evidence" value="ECO:0007669"/>
    <property type="project" value="UniProtKB-KW"/>
</dbReference>
<dbReference type="Gene3D" id="2.60.120.10">
    <property type="entry name" value="Jelly Rolls"/>
    <property type="match status" value="1"/>
</dbReference>
<evidence type="ECO:0000256" key="3">
    <source>
        <dbReference type="ARBA" id="ARBA00013133"/>
    </source>
</evidence>
<keyword evidence="6" id="KW-0408">Iron</keyword>
<dbReference type="EMBL" id="VOIH02000007">
    <property type="protein sequence ID" value="KAF3442990.1"/>
    <property type="molecule type" value="Genomic_DNA"/>
</dbReference>
<dbReference type="InterPro" id="IPR014710">
    <property type="entry name" value="RmlC-like_jellyroll"/>
</dbReference>
<dbReference type="InterPro" id="IPR012864">
    <property type="entry name" value="PCO/ADO"/>
</dbReference>
<keyword evidence="4" id="KW-0479">Metal-binding</keyword>
<dbReference type="GO" id="GO:0070483">
    <property type="term" value="P:detection of hypoxia"/>
    <property type="evidence" value="ECO:0007669"/>
    <property type="project" value="UniProtKB-ARBA"/>
</dbReference>
<evidence type="ECO:0000256" key="1">
    <source>
        <dbReference type="ARBA" id="ARBA00001954"/>
    </source>
</evidence>
<dbReference type="InterPro" id="IPR011051">
    <property type="entry name" value="RmlC_Cupin_sf"/>
</dbReference>
<dbReference type="PANTHER" id="PTHR22966:SF63">
    <property type="entry name" value="CYSTEINE DIOXYGENASE"/>
    <property type="match status" value="1"/>
</dbReference>
<comment type="catalytic activity">
    <reaction evidence="7">
        <text>L-cysteine + O2 = 3-sulfino-L-alanine + H(+)</text>
        <dbReference type="Rhea" id="RHEA:20441"/>
        <dbReference type="ChEBI" id="CHEBI:15378"/>
        <dbReference type="ChEBI" id="CHEBI:15379"/>
        <dbReference type="ChEBI" id="CHEBI:35235"/>
        <dbReference type="ChEBI" id="CHEBI:61085"/>
        <dbReference type="EC" id="1.13.11.20"/>
    </reaction>
    <physiologicalReaction direction="left-to-right" evidence="7">
        <dbReference type="Rhea" id="RHEA:20442"/>
    </physiologicalReaction>
</comment>
<evidence type="ECO:0000256" key="4">
    <source>
        <dbReference type="ARBA" id="ARBA00022723"/>
    </source>
</evidence>
<sequence length="303" mass="33981">MEPERNRVVGHGPHAGRVRVGYVNRAIGKRKCRQLMRSERRKCRRLVRIKPSVTQDVSMVLQQLFVSCRDVFKGPSTVPLPLDVQKLCRILDNMKAEDVGLVPDLRFINPTKLMIGTPRVTYTTIYKCNNFSMCIFFIPAKGVIPLHNHPGMTVFSKLLLGKMHIKSYDLVDPDHPPAIPISPISQLRLAKLKTNRVFTAPCKTSVLYPTTGGNIHAFTAITPCAVLDVFGPPYSKEDGRDCSYYKDHPFSSFSNGETGQVSKGEGGDDECYGWLEEIEMPENSQMDGIEYLGPQVMDTNTTF</sequence>
<comment type="cofactor">
    <cofactor evidence="1">
        <name>Fe(2+)</name>
        <dbReference type="ChEBI" id="CHEBI:29033"/>
    </cofactor>
</comment>